<dbReference type="GO" id="GO:0051707">
    <property type="term" value="P:response to other organism"/>
    <property type="evidence" value="ECO:0007669"/>
    <property type="project" value="UniProtKB-ARBA"/>
</dbReference>
<dbReference type="AlphaFoldDB" id="A0AA38W4L9"/>
<dbReference type="SMART" id="SM00220">
    <property type="entry name" value="S_TKc"/>
    <property type="match status" value="1"/>
</dbReference>
<dbReference type="GO" id="GO:0004674">
    <property type="term" value="F:protein serine/threonine kinase activity"/>
    <property type="evidence" value="ECO:0007669"/>
    <property type="project" value="UniProtKB-KW"/>
</dbReference>
<dbReference type="PRINTS" id="PR00109">
    <property type="entry name" value="TYRKINASE"/>
</dbReference>
<dbReference type="GO" id="GO:0004708">
    <property type="term" value="F:MAP kinase kinase activity"/>
    <property type="evidence" value="ECO:0007669"/>
    <property type="project" value="UniProtKB-EC"/>
</dbReference>
<dbReference type="PROSITE" id="PS00108">
    <property type="entry name" value="PROTEIN_KINASE_ST"/>
    <property type="match status" value="1"/>
</dbReference>
<dbReference type="EMBL" id="JARYMX010000008">
    <property type="protein sequence ID" value="KAJ9538580.1"/>
    <property type="molecule type" value="Genomic_DNA"/>
</dbReference>
<keyword evidence="5 8" id="KW-0067">ATP-binding</keyword>
<keyword evidence="1 9" id="KW-0723">Serine/threonine-protein kinase</keyword>
<evidence type="ECO:0000256" key="2">
    <source>
        <dbReference type="ARBA" id="ARBA00022679"/>
    </source>
</evidence>
<keyword evidence="3 8" id="KW-0547">Nucleotide-binding</keyword>
<proteinExistence type="inferred from homology"/>
<keyword evidence="2" id="KW-0808">Transferase</keyword>
<reference evidence="11" key="1">
    <citation type="submission" date="2023-03" db="EMBL/GenBank/DDBJ databases">
        <title>Chromosome-scale reference genome and RAD-based genetic map of yellow starthistle (Centaurea solstitialis) reveal putative structural variation and QTLs associated with invader traits.</title>
        <authorList>
            <person name="Reatini B."/>
            <person name="Cang F.A."/>
            <person name="Jiang Q."/>
            <person name="Mckibben M.T.W."/>
            <person name="Barker M.S."/>
            <person name="Rieseberg L.H."/>
            <person name="Dlugosch K.M."/>
        </authorList>
    </citation>
    <scope>NUCLEOTIDE SEQUENCE</scope>
    <source>
        <strain evidence="11">CAN-66</strain>
        <tissue evidence="11">Leaf</tissue>
    </source>
</reference>
<keyword evidence="4" id="KW-0418">Kinase</keyword>
<dbReference type="Proteomes" id="UP001172457">
    <property type="component" value="Chromosome 8"/>
</dbReference>
<evidence type="ECO:0000256" key="4">
    <source>
        <dbReference type="ARBA" id="ARBA00022777"/>
    </source>
</evidence>
<dbReference type="FunFam" id="1.10.510.10:FF:000285">
    <property type="entry name" value="Mitogen-activated protein kinase kinase 6"/>
    <property type="match status" value="1"/>
</dbReference>
<dbReference type="FunFam" id="3.30.200.20:FF:000265">
    <property type="entry name" value="Mitogen-activated protein kinase kinase 6"/>
    <property type="match status" value="1"/>
</dbReference>
<dbReference type="PROSITE" id="PS50011">
    <property type="entry name" value="PROTEIN_KINASE_DOM"/>
    <property type="match status" value="1"/>
</dbReference>
<dbReference type="GO" id="GO:0005524">
    <property type="term" value="F:ATP binding"/>
    <property type="evidence" value="ECO:0007669"/>
    <property type="project" value="UniProtKB-UniRule"/>
</dbReference>
<keyword evidence="12" id="KW-1185">Reference proteome</keyword>
<organism evidence="11 12">
    <name type="scientific">Centaurea solstitialis</name>
    <name type="common">yellow star-thistle</name>
    <dbReference type="NCBI Taxonomy" id="347529"/>
    <lineage>
        <taxon>Eukaryota</taxon>
        <taxon>Viridiplantae</taxon>
        <taxon>Streptophyta</taxon>
        <taxon>Embryophyta</taxon>
        <taxon>Tracheophyta</taxon>
        <taxon>Spermatophyta</taxon>
        <taxon>Magnoliopsida</taxon>
        <taxon>eudicotyledons</taxon>
        <taxon>Gunneridae</taxon>
        <taxon>Pentapetalae</taxon>
        <taxon>asterids</taxon>
        <taxon>campanulids</taxon>
        <taxon>Asterales</taxon>
        <taxon>Asteraceae</taxon>
        <taxon>Carduoideae</taxon>
        <taxon>Cardueae</taxon>
        <taxon>Centaureinae</taxon>
        <taxon>Centaurea</taxon>
    </lineage>
</organism>
<feature type="domain" description="Protein kinase" evidence="10">
    <location>
        <begin position="70"/>
        <end position="343"/>
    </location>
</feature>
<feature type="binding site" evidence="8">
    <location>
        <position position="99"/>
    </location>
    <ligand>
        <name>ATP</name>
        <dbReference type="ChEBI" id="CHEBI:30616"/>
    </ligand>
</feature>
<dbReference type="InterPro" id="IPR011009">
    <property type="entry name" value="Kinase-like_dom_sf"/>
</dbReference>
<evidence type="ECO:0000256" key="1">
    <source>
        <dbReference type="ARBA" id="ARBA00022527"/>
    </source>
</evidence>
<dbReference type="Pfam" id="PF00069">
    <property type="entry name" value="Pkinase"/>
    <property type="match status" value="1"/>
</dbReference>
<dbReference type="CDD" id="cd06623">
    <property type="entry name" value="PKc_MAPKK_plant_like"/>
    <property type="match status" value="1"/>
</dbReference>
<dbReference type="PANTHER" id="PTHR48013">
    <property type="entry name" value="DUAL SPECIFICITY MITOGEN-ACTIVATED PROTEIN KINASE KINASE 5-RELATED"/>
    <property type="match status" value="1"/>
</dbReference>
<dbReference type="InterPro" id="IPR000719">
    <property type="entry name" value="Prot_kinase_dom"/>
</dbReference>
<evidence type="ECO:0000313" key="12">
    <source>
        <dbReference type="Proteomes" id="UP001172457"/>
    </source>
</evidence>
<dbReference type="InterPro" id="IPR017441">
    <property type="entry name" value="Protein_kinase_ATP_BS"/>
</dbReference>
<evidence type="ECO:0000259" key="10">
    <source>
        <dbReference type="PROSITE" id="PS50011"/>
    </source>
</evidence>
<evidence type="ECO:0000256" key="8">
    <source>
        <dbReference type="PROSITE-ProRule" id="PRU10141"/>
    </source>
</evidence>
<dbReference type="SUPFAM" id="SSF56112">
    <property type="entry name" value="Protein kinase-like (PK-like)"/>
    <property type="match status" value="1"/>
</dbReference>
<dbReference type="EC" id="2.7.12.2" evidence="7"/>
<comment type="caution">
    <text evidence="11">The sequence shown here is derived from an EMBL/GenBank/DDBJ whole genome shotgun (WGS) entry which is preliminary data.</text>
</comment>
<evidence type="ECO:0000256" key="7">
    <source>
        <dbReference type="ARBA" id="ARBA00038999"/>
    </source>
</evidence>
<accession>A0AA38W4L9</accession>
<protein>
    <recommendedName>
        <fullName evidence="7">mitogen-activated protein kinase kinase</fullName>
        <ecNumber evidence="7">2.7.12.2</ecNumber>
    </recommendedName>
</protein>
<evidence type="ECO:0000256" key="9">
    <source>
        <dbReference type="RuleBase" id="RU000304"/>
    </source>
</evidence>
<evidence type="ECO:0000256" key="3">
    <source>
        <dbReference type="ARBA" id="ARBA00022741"/>
    </source>
</evidence>
<evidence type="ECO:0000256" key="6">
    <source>
        <dbReference type="ARBA" id="ARBA00038035"/>
    </source>
</evidence>
<name>A0AA38W4L9_9ASTR</name>
<evidence type="ECO:0000256" key="5">
    <source>
        <dbReference type="ARBA" id="ARBA00022840"/>
    </source>
</evidence>
<dbReference type="InterPro" id="IPR008271">
    <property type="entry name" value="Ser/Thr_kinase_AS"/>
</dbReference>
<comment type="similarity">
    <text evidence="6">Belongs to the protein kinase superfamily. STE Ser/Thr protein kinase family. MAP kinase kinase subfamily.</text>
</comment>
<evidence type="ECO:0000313" key="11">
    <source>
        <dbReference type="EMBL" id="KAJ9538580.1"/>
    </source>
</evidence>
<sequence>MKKGNLAPILKLNLPPPDETSLAKFLTKSGTFMDGDLLVNRDGVRIVSQSQSDTPPLIQASDNQLSLADLDAVKVVGKGNGGVVRLVQHKWTGQFFALKVIQMTIEESARKQIAQELKINQSSQCPNVVVCYQSFYDNGAVSIILEYMDGGSLADFLKTVRSIPEPYLAAICKQVQNLQLLFLSLVICAPGLWYLHHEKHIIHRDLKPSNLLINHRGEVKITDFGVSTILASTSGVANTMIGTYNYMSPERILGGKHDSKSDIWSLGLVLLECATGQFPYSPPQPGEGWVNVYELMETIVDQPPPRPPSDQFSPPFCSFINACLQKDPKDRSSANELMSHPFINMFDDLAIDLASYFTEAGSPLATL</sequence>
<dbReference type="Gene3D" id="3.30.200.20">
    <property type="entry name" value="Phosphorylase Kinase, domain 1"/>
    <property type="match status" value="1"/>
</dbReference>
<dbReference type="Gene3D" id="1.10.510.10">
    <property type="entry name" value="Transferase(Phosphotransferase) domain 1"/>
    <property type="match status" value="1"/>
</dbReference>
<dbReference type="PANTHER" id="PTHR48013:SF32">
    <property type="entry name" value="MITOGEN-ACTIVATED PROTEIN KINASE KINASE 2-LIKE"/>
    <property type="match status" value="1"/>
</dbReference>
<dbReference type="PROSITE" id="PS00107">
    <property type="entry name" value="PROTEIN_KINASE_ATP"/>
    <property type="match status" value="1"/>
</dbReference>
<dbReference type="InterPro" id="IPR001245">
    <property type="entry name" value="Ser-Thr/Tyr_kinase_cat_dom"/>
</dbReference>
<gene>
    <name evidence="11" type="ORF">OSB04_031313</name>
</gene>